<keyword evidence="2 6" id="KW-0805">Transcription regulation</keyword>
<dbReference type="NCBIfam" id="TIGR02937">
    <property type="entry name" value="sigma70-ECF"/>
    <property type="match status" value="1"/>
</dbReference>
<dbReference type="PANTHER" id="PTHR43133:SF61">
    <property type="entry name" value="ECF RNA POLYMERASE SIGMA FACTOR SIGC"/>
    <property type="match status" value="1"/>
</dbReference>
<comment type="similarity">
    <text evidence="1 6">Belongs to the sigma-70 factor family. ECF subfamily.</text>
</comment>
<feature type="domain" description="RNA polymerase sigma factor 70 region 4 type 2" evidence="8">
    <location>
        <begin position="119"/>
        <end position="170"/>
    </location>
</feature>
<keyword evidence="5 6" id="KW-0804">Transcription</keyword>
<dbReference type="InterPro" id="IPR007627">
    <property type="entry name" value="RNA_pol_sigma70_r2"/>
</dbReference>
<name>A0A2D2AZ43_9CAUL</name>
<dbReference type="GO" id="GO:0003677">
    <property type="term" value="F:DNA binding"/>
    <property type="evidence" value="ECO:0007669"/>
    <property type="project" value="UniProtKB-KW"/>
</dbReference>
<dbReference type="EMBL" id="CP024201">
    <property type="protein sequence ID" value="ATQ43279.1"/>
    <property type="molecule type" value="Genomic_DNA"/>
</dbReference>
<dbReference type="Pfam" id="PF04542">
    <property type="entry name" value="Sigma70_r2"/>
    <property type="match status" value="1"/>
</dbReference>
<evidence type="ECO:0000256" key="3">
    <source>
        <dbReference type="ARBA" id="ARBA00023082"/>
    </source>
</evidence>
<evidence type="ECO:0000256" key="6">
    <source>
        <dbReference type="RuleBase" id="RU000716"/>
    </source>
</evidence>
<dbReference type="InterPro" id="IPR039425">
    <property type="entry name" value="RNA_pol_sigma-70-like"/>
</dbReference>
<dbReference type="CDD" id="cd06171">
    <property type="entry name" value="Sigma70_r4"/>
    <property type="match status" value="1"/>
</dbReference>
<dbReference type="PROSITE" id="PS01063">
    <property type="entry name" value="SIGMA70_ECF"/>
    <property type="match status" value="1"/>
</dbReference>
<dbReference type="InterPro" id="IPR013249">
    <property type="entry name" value="RNA_pol_sigma70_r4_t2"/>
</dbReference>
<gene>
    <name evidence="9" type="ORF">CSW64_13050</name>
</gene>
<keyword evidence="3 6" id="KW-0731">Sigma factor</keyword>
<dbReference type="InterPro" id="IPR014284">
    <property type="entry name" value="RNA_pol_sigma-70_dom"/>
</dbReference>
<dbReference type="GO" id="GO:0016987">
    <property type="term" value="F:sigma factor activity"/>
    <property type="evidence" value="ECO:0007669"/>
    <property type="project" value="UniProtKB-KW"/>
</dbReference>
<accession>A0A2D2AZ43</accession>
<evidence type="ECO:0000256" key="4">
    <source>
        <dbReference type="ARBA" id="ARBA00023125"/>
    </source>
</evidence>
<dbReference type="InterPro" id="IPR000838">
    <property type="entry name" value="RNA_pol_sigma70_ECF_CS"/>
</dbReference>
<evidence type="ECO:0000256" key="5">
    <source>
        <dbReference type="ARBA" id="ARBA00023163"/>
    </source>
</evidence>
<keyword evidence="10" id="KW-1185">Reference proteome</keyword>
<evidence type="ECO:0000256" key="2">
    <source>
        <dbReference type="ARBA" id="ARBA00023015"/>
    </source>
</evidence>
<evidence type="ECO:0000259" key="7">
    <source>
        <dbReference type="Pfam" id="PF04542"/>
    </source>
</evidence>
<dbReference type="SUPFAM" id="SSF88946">
    <property type="entry name" value="Sigma2 domain of RNA polymerase sigma factors"/>
    <property type="match status" value="1"/>
</dbReference>
<evidence type="ECO:0000313" key="9">
    <source>
        <dbReference type="EMBL" id="ATQ43279.1"/>
    </source>
</evidence>
<dbReference type="InterPro" id="IPR013324">
    <property type="entry name" value="RNA_pol_sigma_r3/r4-like"/>
</dbReference>
<dbReference type="OrthoDB" id="9784272at2"/>
<keyword evidence="4 6" id="KW-0238">DNA-binding</keyword>
<evidence type="ECO:0000259" key="8">
    <source>
        <dbReference type="Pfam" id="PF08281"/>
    </source>
</evidence>
<dbReference type="InterPro" id="IPR036388">
    <property type="entry name" value="WH-like_DNA-bd_sf"/>
</dbReference>
<dbReference type="KEGG" id="cmb:CSW64_13050"/>
<evidence type="ECO:0000256" key="1">
    <source>
        <dbReference type="ARBA" id="ARBA00010641"/>
    </source>
</evidence>
<feature type="domain" description="RNA polymerase sigma-70 region 2" evidence="7">
    <location>
        <begin position="25"/>
        <end position="89"/>
    </location>
</feature>
<protein>
    <recommendedName>
        <fullName evidence="6">RNA polymerase sigma factor</fullName>
    </recommendedName>
</protein>
<dbReference type="RefSeq" id="WP_099622530.1">
    <property type="nucleotide sequence ID" value="NZ_CP024201.1"/>
</dbReference>
<organism evidence="9 10">
    <name type="scientific">Caulobacter mirabilis</name>
    <dbReference type="NCBI Taxonomy" id="69666"/>
    <lineage>
        <taxon>Bacteria</taxon>
        <taxon>Pseudomonadati</taxon>
        <taxon>Pseudomonadota</taxon>
        <taxon>Alphaproteobacteria</taxon>
        <taxon>Caulobacterales</taxon>
        <taxon>Caulobacteraceae</taxon>
        <taxon>Caulobacter</taxon>
    </lineage>
</organism>
<reference evidence="9 10" key="1">
    <citation type="submission" date="2017-10" db="EMBL/GenBank/DDBJ databases">
        <title>Genome sequence of Caulobacter mirabilis FWC38.</title>
        <authorList>
            <person name="Fiebig A."/>
            <person name="Crosson S."/>
        </authorList>
    </citation>
    <scope>NUCLEOTIDE SEQUENCE [LARGE SCALE GENOMIC DNA]</scope>
    <source>
        <strain evidence="9 10">FWC 38</strain>
    </source>
</reference>
<dbReference type="PANTHER" id="PTHR43133">
    <property type="entry name" value="RNA POLYMERASE ECF-TYPE SIGMA FACTO"/>
    <property type="match status" value="1"/>
</dbReference>
<evidence type="ECO:0000313" key="10">
    <source>
        <dbReference type="Proteomes" id="UP000228945"/>
    </source>
</evidence>
<dbReference type="InterPro" id="IPR013325">
    <property type="entry name" value="RNA_pol_sigma_r2"/>
</dbReference>
<dbReference type="GO" id="GO:0006352">
    <property type="term" value="P:DNA-templated transcription initiation"/>
    <property type="evidence" value="ECO:0007669"/>
    <property type="project" value="InterPro"/>
</dbReference>
<sequence length="179" mass="19306">MTPQGLDADLVEAARGGSSAAFGRLVDRHQRAVRGFLRRLCGDAAEADDLAQETFLAAWTEIGRFRGEAEVRSWLCGIAWRRHQSAARAGLRRRRRDQAWSEAAQQQGAIPASSDDRLTLERALAGLPLDQRAAVALCLAGEFSHADAAEVLGLPIGTVKSHVARGRSRLLAAIGGRDE</sequence>
<dbReference type="AlphaFoldDB" id="A0A2D2AZ43"/>
<proteinExistence type="inferred from homology"/>
<dbReference type="Gene3D" id="1.10.1740.10">
    <property type="match status" value="1"/>
</dbReference>
<dbReference type="Gene3D" id="1.10.10.10">
    <property type="entry name" value="Winged helix-like DNA-binding domain superfamily/Winged helix DNA-binding domain"/>
    <property type="match status" value="1"/>
</dbReference>
<dbReference type="Pfam" id="PF08281">
    <property type="entry name" value="Sigma70_r4_2"/>
    <property type="match status" value="1"/>
</dbReference>
<dbReference type="SUPFAM" id="SSF88659">
    <property type="entry name" value="Sigma3 and sigma4 domains of RNA polymerase sigma factors"/>
    <property type="match status" value="1"/>
</dbReference>
<dbReference type="Proteomes" id="UP000228945">
    <property type="component" value="Chromosome"/>
</dbReference>